<accession>A0A8X6LP87</accession>
<dbReference type="InterPro" id="IPR044822">
    <property type="entry name" value="Myb_DNA-bind_4"/>
</dbReference>
<feature type="domain" description="Myb/SANT-like DNA-binding" evidence="2">
    <location>
        <begin position="8"/>
        <end position="96"/>
    </location>
</feature>
<proteinExistence type="predicted"/>
<comment type="caution">
    <text evidence="3">The sequence shown here is derived from an EMBL/GenBank/DDBJ whole genome shotgun (WGS) entry which is preliminary data.</text>
</comment>
<dbReference type="EMBL" id="BMAO01037152">
    <property type="protein sequence ID" value="GFR15667.1"/>
    <property type="molecule type" value="Genomic_DNA"/>
</dbReference>
<dbReference type="AlphaFoldDB" id="A0A8X6LP87"/>
<sequence length="359" mass="42023">MSVDRGFTWMDDETLALIEIFSKEDIQQELNGSKRNIGVYERIATELAEVGFRRTAYQCREKVKRLRKEYHLVKYYIENNLTPKKPMKYYELVDKIFNQDVSSHMNNIDSNVLNSDHEDELHLTLNHDQESDASNSCTTNDLATHQSILPGPSCSPELDKDTCSPPTIDREDSANNLNTCEDPPSLSNSQIYDLSDKDSPLGEHESPWVPNVVLIENDSESIGLENDLDVHRDDDTIFNEEDRFQDFHDVSQSETLFKDTEEPPKKKQKTESTHQWLKKMLDNVTETFLNYQEGVESRFIERITHLEQERMKRDENMQKLWLEFEERRRKEEQQHELKMLSLFGQFVQHINGSDGRESV</sequence>
<dbReference type="OrthoDB" id="691673at2759"/>
<evidence type="ECO:0000313" key="4">
    <source>
        <dbReference type="Proteomes" id="UP000887116"/>
    </source>
</evidence>
<dbReference type="PANTHER" id="PTHR47595:SF1">
    <property type="entry name" value="MYB_SANT-LIKE DNA-BINDING DOMAIN-CONTAINING PROTEIN"/>
    <property type="match status" value="1"/>
</dbReference>
<feature type="compositionally biased region" description="Polar residues" evidence="1">
    <location>
        <begin position="174"/>
        <end position="192"/>
    </location>
</feature>
<evidence type="ECO:0000259" key="2">
    <source>
        <dbReference type="Pfam" id="PF13837"/>
    </source>
</evidence>
<dbReference type="Gene3D" id="1.10.10.60">
    <property type="entry name" value="Homeodomain-like"/>
    <property type="match status" value="1"/>
</dbReference>
<reference evidence="3" key="1">
    <citation type="submission" date="2020-07" db="EMBL/GenBank/DDBJ databases">
        <title>Multicomponent nature underlies the extraordinary mechanical properties of spider dragline silk.</title>
        <authorList>
            <person name="Kono N."/>
            <person name="Nakamura H."/>
            <person name="Mori M."/>
            <person name="Yoshida Y."/>
            <person name="Ohtoshi R."/>
            <person name="Malay A.D."/>
            <person name="Moran D.A.P."/>
            <person name="Tomita M."/>
            <person name="Numata K."/>
            <person name="Arakawa K."/>
        </authorList>
    </citation>
    <scope>NUCLEOTIDE SEQUENCE</scope>
</reference>
<organism evidence="3 4">
    <name type="scientific">Trichonephila clavata</name>
    <name type="common">Joro spider</name>
    <name type="synonym">Nephila clavata</name>
    <dbReference type="NCBI Taxonomy" id="2740835"/>
    <lineage>
        <taxon>Eukaryota</taxon>
        <taxon>Metazoa</taxon>
        <taxon>Ecdysozoa</taxon>
        <taxon>Arthropoda</taxon>
        <taxon>Chelicerata</taxon>
        <taxon>Arachnida</taxon>
        <taxon>Araneae</taxon>
        <taxon>Araneomorphae</taxon>
        <taxon>Entelegynae</taxon>
        <taxon>Araneoidea</taxon>
        <taxon>Nephilidae</taxon>
        <taxon>Trichonephila</taxon>
    </lineage>
</organism>
<dbReference type="Pfam" id="PF13837">
    <property type="entry name" value="Myb_DNA-bind_4"/>
    <property type="match status" value="1"/>
</dbReference>
<dbReference type="PANTHER" id="PTHR47595">
    <property type="entry name" value="HEAT SHOCK 70 KDA PROTEIN 14"/>
    <property type="match status" value="1"/>
</dbReference>
<feature type="region of interest" description="Disordered" evidence="1">
    <location>
        <begin position="129"/>
        <end position="205"/>
    </location>
</feature>
<name>A0A8X6LP87_TRICU</name>
<feature type="compositionally biased region" description="Basic and acidic residues" evidence="1">
    <location>
        <begin position="194"/>
        <end position="205"/>
    </location>
</feature>
<feature type="compositionally biased region" description="Basic and acidic residues" evidence="1">
    <location>
        <begin position="157"/>
        <end position="173"/>
    </location>
</feature>
<gene>
    <name evidence="3" type="primary">AVEN_264919_1</name>
    <name evidence="3" type="ORF">TNCT_1741</name>
</gene>
<feature type="compositionally biased region" description="Polar residues" evidence="1">
    <location>
        <begin position="132"/>
        <end position="147"/>
    </location>
</feature>
<keyword evidence="4" id="KW-1185">Reference proteome</keyword>
<evidence type="ECO:0000256" key="1">
    <source>
        <dbReference type="SAM" id="MobiDB-lite"/>
    </source>
</evidence>
<dbReference type="Proteomes" id="UP000887116">
    <property type="component" value="Unassembled WGS sequence"/>
</dbReference>
<evidence type="ECO:0000313" key="3">
    <source>
        <dbReference type="EMBL" id="GFR15667.1"/>
    </source>
</evidence>
<protein>
    <recommendedName>
        <fullName evidence="2">Myb/SANT-like DNA-binding domain-containing protein</fullName>
    </recommendedName>
</protein>